<dbReference type="EMBL" id="JAWJWE010000037">
    <property type="protein sequence ID" value="KAK6625304.1"/>
    <property type="molecule type" value="Genomic_DNA"/>
</dbReference>
<dbReference type="Proteomes" id="UP001372834">
    <property type="component" value="Unassembled WGS sequence"/>
</dbReference>
<dbReference type="Pfam" id="PF00175">
    <property type="entry name" value="NAD_binding_1"/>
    <property type="match status" value="1"/>
</dbReference>
<evidence type="ECO:0000313" key="12">
    <source>
        <dbReference type="Proteomes" id="UP001372834"/>
    </source>
</evidence>
<comment type="cofactor">
    <cofactor evidence="1">
        <name>FMN</name>
        <dbReference type="ChEBI" id="CHEBI:58210"/>
    </cofactor>
</comment>
<dbReference type="InterPro" id="IPR001094">
    <property type="entry name" value="Flavdoxin-like"/>
</dbReference>
<dbReference type="InterPro" id="IPR003097">
    <property type="entry name" value="CysJ-like_FAD-binding"/>
</dbReference>
<dbReference type="GO" id="GO:0005829">
    <property type="term" value="C:cytosol"/>
    <property type="evidence" value="ECO:0007669"/>
    <property type="project" value="TreeGrafter"/>
</dbReference>
<dbReference type="PRINTS" id="PR00371">
    <property type="entry name" value="FPNCR"/>
</dbReference>
<dbReference type="AlphaFoldDB" id="A0AAN8PDR7"/>
<dbReference type="Gene3D" id="1.20.990.10">
    <property type="entry name" value="NADPH-cytochrome p450 Reductase, Chain A, domain 3"/>
    <property type="match status" value="1"/>
</dbReference>
<evidence type="ECO:0000256" key="6">
    <source>
        <dbReference type="ARBA" id="ARBA00022857"/>
    </source>
</evidence>
<dbReference type="Gene3D" id="2.40.30.10">
    <property type="entry name" value="Translation factors"/>
    <property type="match status" value="1"/>
</dbReference>
<dbReference type="PROSITE" id="PS51384">
    <property type="entry name" value="FAD_FR"/>
    <property type="match status" value="1"/>
</dbReference>
<feature type="domain" description="Flavodoxin-like" evidence="9">
    <location>
        <begin position="1"/>
        <end position="67"/>
    </location>
</feature>
<organism evidence="11 12">
    <name type="scientific">Polyplax serrata</name>
    <name type="common">Common mouse louse</name>
    <dbReference type="NCBI Taxonomy" id="468196"/>
    <lineage>
        <taxon>Eukaryota</taxon>
        <taxon>Metazoa</taxon>
        <taxon>Ecdysozoa</taxon>
        <taxon>Arthropoda</taxon>
        <taxon>Hexapoda</taxon>
        <taxon>Insecta</taxon>
        <taxon>Pterygota</taxon>
        <taxon>Neoptera</taxon>
        <taxon>Paraneoptera</taxon>
        <taxon>Psocodea</taxon>
        <taxon>Troctomorpha</taxon>
        <taxon>Phthiraptera</taxon>
        <taxon>Anoplura</taxon>
        <taxon>Polyplacidae</taxon>
        <taxon>Polyplax</taxon>
    </lineage>
</organism>
<dbReference type="Pfam" id="PF00667">
    <property type="entry name" value="FAD_binding_1"/>
    <property type="match status" value="1"/>
</dbReference>
<dbReference type="GO" id="GO:0003958">
    <property type="term" value="F:NADPH-hemoprotein reductase activity"/>
    <property type="evidence" value="ECO:0007669"/>
    <property type="project" value="UniProtKB-EC"/>
</dbReference>
<dbReference type="InterPro" id="IPR017927">
    <property type="entry name" value="FAD-bd_FR_type"/>
</dbReference>
<accession>A0AAN8PDR7</accession>
<evidence type="ECO:0000313" key="11">
    <source>
        <dbReference type="EMBL" id="KAK6625304.1"/>
    </source>
</evidence>
<dbReference type="InterPro" id="IPR008254">
    <property type="entry name" value="Flavodoxin/NO_synth"/>
</dbReference>
<evidence type="ECO:0000256" key="4">
    <source>
        <dbReference type="ARBA" id="ARBA00022643"/>
    </source>
</evidence>
<dbReference type="GO" id="GO:0050660">
    <property type="term" value="F:flavin adenine dinucleotide binding"/>
    <property type="evidence" value="ECO:0007669"/>
    <property type="project" value="TreeGrafter"/>
</dbReference>
<comment type="caution">
    <text evidence="11">The sequence shown here is derived from an EMBL/GenBank/DDBJ whole genome shotgun (WGS) entry which is preliminary data.</text>
</comment>
<dbReference type="InterPro" id="IPR029039">
    <property type="entry name" value="Flavoprotein-like_sf"/>
</dbReference>
<dbReference type="FunFam" id="1.20.990.10:FF:000001">
    <property type="entry name" value="NADPH--cytochrome P450 reductase"/>
    <property type="match status" value="1"/>
</dbReference>
<dbReference type="InterPro" id="IPR039261">
    <property type="entry name" value="FNR_nucleotide-bd"/>
</dbReference>
<evidence type="ECO:0000256" key="7">
    <source>
        <dbReference type="ARBA" id="ARBA00023002"/>
    </source>
</evidence>
<keyword evidence="6" id="KW-0521">NADP</keyword>
<keyword evidence="4" id="KW-0288">FMN</keyword>
<dbReference type="InterPro" id="IPR023173">
    <property type="entry name" value="NADPH_Cyt_P450_Rdtase_alpha"/>
</dbReference>
<dbReference type="Gene3D" id="3.40.50.80">
    <property type="entry name" value="Nucleotide-binding domain of ferredoxin-NADP reductase (FNR) module"/>
    <property type="match status" value="1"/>
</dbReference>
<dbReference type="SUPFAM" id="SSF52343">
    <property type="entry name" value="Ferredoxin reductase-like, C-terminal NADP-linked domain"/>
    <property type="match status" value="1"/>
</dbReference>
<evidence type="ECO:0000256" key="3">
    <source>
        <dbReference type="ARBA" id="ARBA00022630"/>
    </source>
</evidence>
<dbReference type="SUPFAM" id="SSF52218">
    <property type="entry name" value="Flavoproteins"/>
    <property type="match status" value="1"/>
</dbReference>
<dbReference type="Gene3D" id="3.40.50.360">
    <property type="match status" value="1"/>
</dbReference>
<dbReference type="PROSITE" id="PS50902">
    <property type="entry name" value="FLAVODOXIN_LIKE"/>
    <property type="match status" value="1"/>
</dbReference>
<dbReference type="InterPro" id="IPR001709">
    <property type="entry name" value="Flavoprot_Pyr_Nucl_cyt_Rdtase"/>
</dbReference>
<name>A0AAN8PDR7_POLSC</name>
<dbReference type="PANTHER" id="PTHR19384">
    <property type="entry name" value="NITRIC OXIDE SYNTHASE-RELATED"/>
    <property type="match status" value="1"/>
</dbReference>
<keyword evidence="3" id="KW-0285">Flavoprotein</keyword>
<dbReference type="FunFam" id="3.40.50.80:FF:000001">
    <property type="entry name" value="NADPH--cytochrome P450 reductase 1"/>
    <property type="match status" value="1"/>
</dbReference>
<dbReference type="SUPFAM" id="SSF63380">
    <property type="entry name" value="Riboflavin synthase domain-like"/>
    <property type="match status" value="1"/>
</dbReference>
<comment type="cofactor">
    <cofactor evidence="2">
        <name>FAD</name>
        <dbReference type="ChEBI" id="CHEBI:57692"/>
    </cofactor>
</comment>
<dbReference type="Pfam" id="PF00258">
    <property type="entry name" value="Flavodoxin_1"/>
    <property type="match status" value="1"/>
</dbReference>
<evidence type="ECO:0000256" key="5">
    <source>
        <dbReference type="ARBA" id="ARBA00022827"/>
    </source>
</evidence>
<keyword evidence="5" id="KW-0274">FAD</keyword>
<dbReference type="PRINTS" id="PR00369">
    <property type="entry name" value="FLAVODOXIN"/>
</dbReference>
<dbReference type="InterPro" id="IPR017938">
    <property type="entry name" value="Riboflavin_synthase-like_b-brl"/>
</dbReference>
<sequence length="518" mass="59483">MSIRPKLIIWADVFGLGNKTYEHYNEVAIYVDKRLEELGATRVFELGLGDDDANIEDDFITWKDKFWPAVCEYFGLEGAGEDVSVRQYRLTEHTDVNLERVFTGEVARLQSLKNQRPPYDAKNPFLSQIKVNRELHTGGDRSCMHIEFDLEGSKMRYDSGDHLAVYPVNNDELLEKLGKLLNYDLDRVFTLTNTDEESSKKHPFPCPCSYKTAFRHYLDITSNPRTHILKELSEYATDPKEKEMLKQMASTTPEGKALYQKWIIEDNRNIIHILEDLPSCKPAIDHLCELLPRLQCRYYSISSSSKLYPTTVHVTAVVVEYETPTKRLNKGVATSWLKSLVPTADTVPTAPIFIRKSQFRLPTRMQTPIIMIGPGTGLAPFRGFIQERHLAKQDGKPVGDTILYFGCRRQSEDFLYKNELEEYVAAGTLKMHVAFSRDQAEKVYVTHLLSKNADELWRVVGENNGHLYICGDARTMARDVNDIVRKVLIEKGNMDEQQAQAYLKKMEAQKRYSSDVWS</sequence>
<reference evidence="11 12" key="1">
    <citation type="submission" date="2023-10" db="EMBL/GenBank/DDBJ databases">
        <title>Genomes of two closely related lineages of the louse Polyplax serrata with different host specificities.</title>
        <authorList>
            <person name="Martinu J."/>
            <person name="Tarabai H."/>
            <person name="Stefka J."/>
            <person name="Hypsa V."/>
        </authorList>
    </citation>
    <scope>NUCLEOTIDE SEQUENCE [LARGE SCALE GENOMIC DNA]</scope>
    <source>
        <strain evidence="11">HR10_N</strain>
    </source>
</reference>
<evidence type="ECO:0000259" key="9">
    <source>
        <dbReference type="PROSITE" id="PS50902"/>
    </source>
</evidence>
<dbReference type="InterPro" id="IPR001433">
    <property type="entry name" value="OxRdtase_FAD/NAD-bd"/>
</dbReference>
<protein>
    <recommendedName>
        <fullName evidence="8">NADPH--hemoprotein reductase</fullName>
        <ecNumber evidence="8">1.6.2.4</ecNumber>
    </recommendedName>
</protein>
<dbReference type="GO" id="GO:0010181">
    <property type="term" value="F:FMN binding"/>
    <property type="evidence" value="ECO:0007669"/>
    <property type="project" value="InterPro"/>
</dbReference>
<feature type="domain" description="FAD-binding FR-type" evidence="10">
    <location>
        <begin position="122"/>
        <end position="362"/>
    </location>
</feature>
<dbReference type="PANTHER" id="PTHR19384:SF17">
    <property type="entry name" value="NADPH--CYTOCHROME P450 REDUCTASE"/>
    <property type="match status" value="1"/>
</dbReference>
<dbReference type="CDD" id="cd06204">
    <property type="entry name" value="CYPOR"/>
    <property type="match status" value="1"/>
</dbReference>
<proteinExistence type="predicted"/>
<evidence type="ECO:0000256" key="8">
    <source>
        <dbReference type="ARBA" id="ARBA00023797"/>
    </source>
</evidence>
<dbReference type="GO" id="GO:0009725">
    <property type="term" value="P:response to hormone"/>
    <property type="evidence" value="ECO:0007669"/>
    <property type="project" value="TreeGrafter"/>
</dbReference>
<evidence type="ECO:0000259" key="10">
    <source>
        <dbReference type="PROSITE" id="PS51384"/>
    </source>
</evidence>
<keyword evidence="7" id="KW-0560">Oxidoreductase</keyword>
<dbReference type="EC" id="1.6.2.4" evidence="8"/>
<evidence type="ECO:0000256" key="1">
    <source>
        <dbReference type="ARBA" id="ARBA00001917"/>
    </source>
</evidence>
<evidence type="ECO:0000256" key="2">
    <source>
        <dbReference type="ARBA" id="ARBA00001974"/>
    </source>
</evidence>
<gene>
    <name evidence="11" type="ORF">RUM43_005598</name>
</gene>